<keyword evidence="12" id="KW-1185">Reference proteome</keyword>
<dbReference type="EMBL" id="JBHUMR010000008">
    <property type="protein sequence ID" value="MFD2616673.1"/>
    <property type="molecule type" value="Genomic_DNA"/>
</dbReference>
<dbReference type="InterPro" id="IPR036890">
    <property type="entry name" value="HATPase_C_sf"/>
</dbReference>
<keyword evidence="3" id="KW-0597">Phosphoprotein</keyword>
<feature type="transmembrane region" description="Helical" evidence="9">
    <location>
        <begin position="12"/>
        <end position="40"/>
    </location>
</feature>
<dbReference type="InterPro" id="IPR005467">
    <property type="entry name" value="His_kinase_dom"/>
</dbReference>
<evidence type="ECO:0000256" key="2">
    <source>
        <dbReference type="ARBA" id="ARBA00012438"/>
    </source>
</evidence>
<reference evidence="12" key="1">
    <citation type="journal article" date="2019" name="Int. J. Syst. Evol. Microbiol.">
        <title>The Global Catalogue of Microorganisms (GCM) 10K type strain sequencing project: providing services to taxonomists for standard genome sequencing and annotation.</title>
        <authorList>
            <consortium name="The Broad Institute Genomics Platform"/>
            <consortium name="The Broad Institute Genome Sequencing Center for Infectious Disease"/>
            <person name="Wu L."/>
            <person name="Ma J."/>
        </authorList>
    </citation>
    <scope>NUCLEOTIDE SEQUENCE [LARGE SCALE GENOMIC DNA]</scope>
    <source>
        <strain evidence="12">TISTR 2241</strain>
    </source>
</reference>
<evidence type="ECO:0000313" key="12">
    <source>
        <dbReference type="Proteomes" id="UP001597458"/>
    </source>
</evidence>
<keyword evidence="6 11" id="KW-0418">Kinase</keyword>
<dbReference type="Pfam" id="PF00512">
    <property type="entry name" value="HisKA"/>
    <property type="match status" value="1"/>
</dbReference>
<dbReference type="Proteomes" id="UP001597458">
    <property type="component" value="Unassembled WGS sequence"/>
</dbReference>
<keyword evidence="4" id="KW-0808">Transferase</keyword>
<dbReference type="SUPFAM" id="SSF55874">
    <property type="entry name" value="ATPase domain of HSP90 chaperone/DNA topoisomerase II/histidine kinase"/>
    <property type="match status" value="1"/>
</dbReference>
<keyword evidence="9" id="KW-0472">Membrane</keyword>
<dbReference type="InterPro" id="IPR036097">
    <property type="entry name" value="HisK_dim/P_sf"/>
</dbReference>
<dbReference type="EC" id="2.7.13.3" evidence="2"/>
<keyword evidence="8" id="KW-0902">Two-component regulatory system</keyword>
<protein>
    <recommendedName>
        <fullName evidence="2">histidine kinase</fullName>
        <ecNumber evidence="2">2.7.13.3</ecNumber>
    </recommendedName>
</protein>
<evidence type="ECO:0000259" key="10">
    <source>
        <dbReference type="PROSITE" id="PS50109"/>
    </source>
</evidence>
<feature type="domain" description="Histidine kinase" evidence="10">
    <location>
        <begin position="137"/>
        <end position="352"/>
    </location>
</feature>
<dbReference type="InterPro" id="IPR050736">
    <property type="entry name" value="Sensor_HK_Regulatory"/>
</dbReference>
<evidence type="ECO:0000256" key="4">
    <source>
        <dbReference type="ARBA" id="ARBA00022679"/>
    </source>
</evidence>
<dbReference type="Pfam" id="PF02518">
    <property type="entry name" value="HATPase_c"/>
    <property type="match status" value="1"/>
</dbReference>
<dbReference type="PRINTS" id="PR00344">
    <property type="entry name" value="BCTRLSENSOR"/>
</dbReference>
<dbReference type="InterPro" id="IPR003594">
    <property type="entry name" value="HATPase_dom"/>
</dbReference>
<dbReference type="InterPro" id="IPR003661">
    <property type="entry name" value="HisK_dim/P_dom"/>
</dbReference>
<comment type="caution">
    <text evidence="11">The sequence shown here is derived from an EMBL/GenBank/DDBJ whole genome shotgun (WGS) entry which is preliminary data.</text>
</comment>
<evidence type="ECO:0000313" key="11">
    <source>
        <dbReference type="EMBL" id="MFD2616673.1"/>
    </source>
</evidence>
<comment type="catalytic activity">
    <reaction evidence="1">
        <text>ATP + protein L-histidine = ADP + protein N-phospho-L-histidine.</text>
        <dbReference type="EC" id="2.7.13.3"/>
    </reaction>
</comment>
<dbReference type="Gene3D" id="1.10.287.130">
    <property type="match status" value="1"/>
</dbReference>
<accession>A0ABW5PP76</accession>
<evidence type="ECO:0000256" key="8">
    <source>
        <dbReference type="ARBA" id="ARBA00023012"/>
    </source>
</evidence>
<keyword evidence="9" id="KW-1133">Transmembrane helix</keyword>
<keyword evidence="7" id="KW-0067">ATP-binding</keyword>
<evidence type="ECO:0000256" key="6">
    <source>
        <dbReference type="ARBA" id="ARBA00022777"/>
    </source>
</evidence>
<gene>
    <name evidence="11" type="ORF">ACFSTF_05040</name>
</gene>
<dbReference type="PANTHER" id="PTHR43711:SF26">
    <property type="entry name" value="SENSOR HISTIDINE KINASE RCSC"/>
    <property type="match status" value="1"/>
</dbReference>
<keyword evidence="5" id="KW-0547">Nucleotide-binding</keyword>
<keyword evidence="9" id="KW-0812">Transmembrane</keyword>
<dbReference type="PROSITE" id="PS50109">
    <property type="entry name" value="HIS_KIN"/>
    <property type="match status" value="1"/>
</dbReference>
<evidence type="ECO:0000256" key="1">
    <source>
        <dbReference type="ARBA" id="ARBA00000085"/>
    </source>
</evidence>
<dbReference type="SUPFAM" id="SSF47384">
    <property type="entry name" value="Homodimeric domain of signal transducing histidine kinase"/>
    <property type="match status" value="1"/>
</dbReference>
<dbReference type="CDD" id="cd00082">
    <property type="entry name" value="HisKA"/>
    <property type="match status" value="1"/>
</dbReference>
<dbReference type="GO" id="GO:0016301">
    <property type="term" value="F:kinase activity"/>
    <property type="evidence" value="ECO:0007669"/>
    <property type="project" value="UniProtKB-KW"/>
</dbReference>
<sequence>MKKIKEHLHIIKWIILVNVCLICLWILTYWLTFSIYYAFGFWPYEWIRSIITAFLGFFIFGILINILGRWRKKKHENVWAIIINALKEMSKGNFNVTVNWPHGKNTPGPFSELISNINKMAQDLGQIEKLRQEFISNVSHEIQSPLTSIGGFARALSDDDLSKEDRRHYLSIIEMETQRLSKLSDNLLKLTALESEQQPFEPRDYRLDKQLRHIILSCEPQWSKKDLQLDIDLDEVFIFSDEELMSHVWINLIRNSIKFTEEKGSLSIYLSQDAEFAKICISDTGIGISREDQLHLFERFFKADKSRNRAAGGNGLGLSIVKKIIDMHKGSIEVESELGKGTSFTILVPKKMKYDKRSEKR</sequence>
<evidence type="ECO:0000256" key="9">
    <source>
        <dbReference type="SAM" id="Phobius"/>
    </source>
</evidence>
<name>A0ABW5PP76_9BACI</name>
<feature type="transmembrane region" description="Helical" evidence="9">
    <location>
        <begin position="46"/>
        <end position="67"/>
    </location>
</feature>
<dbReference type="RefSeq" id="WP_141189463.1">
    <property type="nucleotide sequence ID" value="NZ_JBHUMR010000008.1"/>
</dbReference>
<organism evidence="11 12">
    <name type="scientific">Terrilactibacillus laevilacticus</name>
    <dbReference type="NCBI Taxonomy" id="1380157"/>
    <lineage>
        <taxon>Bacteria</taxon>
        <taxon>Bacillati</taxon>
        <taxon>Bacillota</taxon>
        <taxon>Bacilli</taxon>
        <taxon>Bacillales</taxon>
        <taxon>Bacillaceae</taxon>
        <taxon>Terrilactibacillus</taxon>
    </lineage>
</organism>
<evidence type="ECO:0000256" key="3">
    <source>
        <dbReference type="ARBA" id="ARBA00022553"/>
    </source>
</evidence>
<dbReference type="PANTHER" id="PTHR43711">
    <property type="entry name" value="TWO-COMPONENT HISTIDINE KINASE"/>
    <property type="match status" value="1"/>
</dbReference>
<dbReference type="SMART" id="SM00388">
    <property type="entry name" value="HisKA"/>
    <property type="match status" value="1"/>
</dbReference>
<evidence type="ECO:0000256" key="5">
    <source>
        <dbReference type="ARBA" id="ARBA00022741"/>
    </source>
</evidence>
<dbReference type="SMART" id="SM00387">
    <property type="entry name" value="HATPase_c"/>
    <property type="match status" value="1"/>
</dbReference>
<evidence type="ECO:0000256" key="7">
    <source>
        <dbReference type="ARBA" id="ARBA00022840"/>
    </source>
</evidence>
<dbReference type="InterPro" id="IPR004358">
    <property type="entry name" value="Sig_transdc_His_kin-like_C"/>
</dbReference>
<proteinExistence type="predicted"/>
<dbReference type="Gene3D" id="3.30.565.10">
    <property type="entry name" value="Histidine kinase-like ATPase, C-terminal domain"/>
    <property type="match status" value="1"/>
</dbReference>